<keyword evidence="1" id="KW-1185">Reference proteome</keyword>
<protein>
    <submittedName>
        <fullName evidence="2">Uncharacterized protein</fullName>
    </submittedName>
</protein>
<dbReference type="AlphaFoldDB" id="A0A915MR59"/>
<organism evidence="1 2">
    <name type="scientific">Meloidogyne javanica</name>
    <name type="common">Root-knot nematode worm</name>
    <dbReference type="NCBI Taxonomy" id="6303"/>
    <lineage>
        <taxon>Eukaryota</taxon>
        <taxon>Metazoa</taxon>
        <taxon>Ecdysozoa</taxon>
        <taxon>Nematoda</taxon>
        <taxon>Chromadorea</taxon>
        <taxon>Rhabditida</taxon>
        <taxon>Tylenchina</taxon>
        <taxon>Tylenchomorpha</taxon>
        <taxon>Tylenchoidea</taxon>
        <taxon>Meloidogynidae</taxon>
        <taxon>Meloidogyninae</taxon>
        <taxon>Meloidogyne</taxon>
        <taxon>Meloidogyne incognita group</taxon>
    </lineage>
</organism>
<evidence type="ECO:0000313" key="1">
    <source>
        <dbReference type="Proteomes" id="UP000887561"/>
    </source>
</evidence>
<dbReference type="Proteomes" id="UP000887561">
    <property type="component" value="Unplaced"/>
</dbReference>
<dbReference type="WBParaSite" id="scaffold46132_cov263.g24522">
    <property type="protein sequence ID" value="scaffold46132_cov263.g24522"/>
    <property type="gene ID" value="scaffold46132_cov263.g24522"/>
</dbReference>
<name>A0A915MR59_MELJA</name>
<reference evidence="2" key="1">
    <citation type="submission" date="2022-11" db="UniProtKB">
        <authorList>
            <consortium name="WormBaseParasite"/>
        </authorList>
    </citation>
    <scope>IDENTIFICATION</scope>
</reference>
<sequence length="87" mass="10286">MILTCFPKNYTEKPEPQLRDLSWIVNRFNKFVKNYRLNKINSKWNKIYNNNTIIGNGDEEEINNGNNNRVCFCSRCSNNLPDEALEL</sequence>
<proteinExistence type="predicted"/>
<accession>A0A915MR59</accession>
<evidence type="ECO:0000313" key="2">
    <source>
        <dbReference type="WBParaSite" id="scaffold46132_cov263.g24522"/>
    </source>
</evidence>